<evidence type="ECO:0000313" key="1">
    <source>
        <dbReference type="EMBL" id="GCA64900.1"/>
    </source>
</evidence>
<accession>A0A391NWH8</accession>
<organism evidence="1 2">
    <name type="scientific">Kipferlia bialata</name>
    <dbReference type="NCBI Taxonomy" id="797122"/>
    <lineage>
        <taxon>Eukaryota</taxon>
        <taxon>Metamonada</taxon>
        <taxon>Carpediemonas-like organisms</taxon>
        <taxon>Kipferlia</taxon>
    </lineage>
</organism>
<protein>
    <submittedName>
        <fullName evidence="1">Uncharacterized protein</fullName>
    </submittedName>
</protein>
<name>A0A391NWH8_9EUKA</name>
<dbReference type="AlphaFoldDB" id="A0A391NWH8"/>
<dbReference type="Proteomes" id="UP000265618">
    <property type="component" value="Unassembled WGS sequence"/>
</dbReference>
<comment type="caution">
    <text evidence="1">The sequence shown here is derived from an EMBL/GenBank/DDBJ whole genome shotgun (WGS) entry which is preliminary data.</text>
</comment>
<gene>
    <name evidence="1" type="ORF">KIPB_015692</name>
</gene>
<dbReference type="EMBL" id="BDIP01008985">
    <property type="protein sequence ID" value="GCA64900.1"/>
    <property type="molecule type" value="Genomic_DNA"/>
</dbReference>
<proteinExistence type="predicted"/>
<keyword evidence="2" id="KW-1185">Reference proteome</keyword>
<evidence type="ECO:0000313" key="2">
    <source>
        <dbReference type="Proteomes" id="UP000265618"/>
    </source>
</evidence>
<sequence>MSSAILPQSEVAYSWAHIDQSQTGTRVALSLSGHCYLRGVCRLSVLRGEVSVNGRHVTRASGLIPIAMPSDFVCTLEGVAPEVPGAVAAGAAPLEKPLPKSYTAEMAEAYPCIVQLTRYEPM</sequence>
<reference evidence="1 2" key="1">
    <citation type="journal article" date="2018" name="PLoS ONE">
        <title>The draft genome of Kipferlia bialata reveals reductive genome evolution in fornicate parasites.</title>
        <authorList>
            <person name="Tanifuji G."/>
            <person name="Takabayashi S."/>
            <person name="Kume K."/>
            <person name="Takagi M."/>
            <person name="Nakayama T."/>
            <person name="Kamikawa R."/>
            <person name="Inagaki Y."/>
            <person name="Hashimoto T."/>
        </authorList>
    </citation>
    <scope>NUCLEOTIDE SEQUENCE [LARGE SCALE GENOMIC DNA]</scope>
    <source>
        <strain evidence="1">NY0173</strain>
    </source>
</reference>